<dbReference type="SUPFAM" id="SSF47413">
    <property type="entry name" value="lambda repressor-like DNA-binding domains"/>
    <property type="match status" value="1"/>
</dbReference>
<evidence type="ECO:0000256" key="1">
    <source>
        <dbReference type="ARBA" id="ARBA00023125"/>
    </source>
</evidence>
<dbReference type="GO" id="GO:0003677">
    <property type="term" value="F:DNA binding"/>
    <property type="evidence" value="ECO:0007669"/>
    <property type="project" value="UniProtKB-KW"/>
</dbReference>
<dbReference type="PANTHER" id="PTHR46797">
    <property type="entry name" value="HTH-TYPE TRANSCRIPTIONAL REGULATOR"/>
    <property type="match status" value="1"/>
</dbReference>
<name>A0A0G0UAE2_9BACT</name>
<protein>
    <submittedName>
        <fullName evidence="3">Helix-turn-helix domain protein</fullName>
    </submittedName>
</protein>
<evidence type="ECO:0000259" key="2">
    <source>
        <dbReference type="PROSITE" id="PS50943"/>
    </source>
</evidence>
<dbReference type="AlphaFoldDB" id="A0A0G0UAE2"/>
<dbReference type="EMBL" id="LCAH01000023">
    <property type="protein sequence ID" value="KKR85973.1"/>
    <property type="molecule type" value="Genomic_DNA"/>
</dbReference>
<gene>
    <name evidence="3" type="ORF">UU35_C0023G0008</name>
</gene>
<sequence>MTTKKTIGAKIKAWRAIKDLTQDELAKKADLPYPTLVKIESDVVQNPSIDTVTKIAAGLGIGVDDLIK</sequence>
<dbReference type="PROSITE" id="PS50943">
    <property type="entry name" value="HTH_CROC1"/>
    <property type="match status" value="1"/>
</dbReference>
<dbReference type="PATRIC" id="fig|1618985.3.peg.1057"/>
<organism evidence="3 4">
    <name type="scientific">Candidatus Uhrbacteria bacterium GW2011_GWC2_41_11</name>
    <dbReference type="NCBI Taxonomy" id="1618985"/>
    <lineage>
        <taxon>Bacteria</taxon>
        <taxon>Candidatus Uhriibacteriota</taxon>
    </lineage>
</organism>
<evidence type="ECO:0000313" key="3">
    <source>
        <dbReference type="EMBL" id="KKR85973.1"/>
    </source>
</evidence>
<dbReference type="InterPro" id="IPR001387">
    <property type="entry name" value="Cro/C1-type_HTH"/>
</dbReference>
<dbReference type="Proteomes" id="UP000034616">
    <property type="component" value="Unassembled WGS sequence"/>
</dbReference>
<comment type="caution">
    <text evidence="3">The sequence shown here is derived from an EMBL/GenBank/DDBJ whole genome shotgun (WGS) entry which is preliminary data.</text>
</comment>
<reference evidence="3 4" key="1">
    <citation type="journal article" date="2015" name="Nature">
        <title>rRNA introns, odd ribosomes, and small enigmatic genomes across a large radiation of phyla.</title>
        <authorList>
            <person name="Brown C.T."/>
            <person name="Hug L.A."/>
            <person name="Thomas B.C."/>
            <person name="Sharon I."/>
            <person name="Castelle C.J."/>
            <person name="Singh A."/>
            <person name="Wilkins M.J."/>
            <person name="Williams K.H."/>
            <person name="Banfield J.F."/>
        </authorList>
    </citation>
    <scope>NUCLEOTIDE SEQUENCE [LARGE SCALE GENOMIC DNA]</scope>
</reference>
<evidence type="ECO:0000313" key="4">
    <source>
        <dbReference type="Proteomes" id="UP000034616"/>
    </source>
</evidence>
<feature type="domain" description="HTH cro/C1-type" evidence="2">
    <location>
        <begin position="11"/>
        <end position="66"/>
    </location>
</feature>
<dbReference type="PANTHER" id="PTHR46797:SF1">
    <property type="entry name" value="METHYLPHOSPHONATE SYNTHASE"/>
    <property type="match status" value="1"/>
</dbReference>
<dbReference type="Gene3D" id="1.10.260.40">
    <property type="entry name" value="lambda repressor-like DNA-binding domains"/>
    <property type="match status" value="1"/>
</dbReference>
<proteinExistence type="predicted"/>
<dbReference type="Pfam" id="PF01381">
    <property type="entry name" value="HTH_3"/>
    <property type="match status" value="1"/>
</dbReference>
<dbReference type="SMART" id="SM00530">
    <property type="entry name" value="HTH_XRE"/>
    <property type="match status" value="1"/>
</dbReference>
<dbReference type="InterPro" id="IPR010982">
    <property type="entry name" value="Lambda_DNA-bd_dom_sf"/>
</dbReference>
<accession>A0A0G0UAE2</accession>
<dbReference type="InterPro" id="IPR050807">
    <property type="entry name" value="TransReg_Diox_bact_type"/>
</dbReference>
<dbReference type="CDD" id="cd00093">
    <property type="entry name" value="HTH_XRE"/>
    <property type="match status" value="1"/>
</dbReference>
<keyword evidence="1" id="KW-0238">DNA-binding</keyword>
<dbReference type="GO" id="GO:0003700">
    <property type="term" value="F:DNA-binding transcription factor activity"/>
    <property type="evidence" value="ECO:0007669"/>
    <property type="project" value="TreeGrafter"/>
</dbReference>
<dbReference type="GO" id="GO:0005829">
    <property type="term" value="C:cytosol"/>
    <property type="evidence" value="ECO:0007669"/>
    <property type="project" value="TreeGrafter"/>
</dbReference>